<dbReference type="EnsemblMetazoa" id="PPA23122.1">
    <property type="protein sequence ID" value="PPA23122.1"/>
    <property type="gene ID" value="WBGene00112676"/>
</dbReference>
<comment type="cofactor">
    <cofactor evidence="1 8">
        <name>heme</name>
        <dbReference type="ChEBI" id="CHEBI:30413"/>
    </cofactor>
</comment>
<feature type="binding site" description="axial binding residue" evidence="8">
    <location>
        <position position="1105"/>
    </location>
    <ligand>
        <name>heme</name>
        <dbReference type="ChEBI" id="CHEBI:30413"/>
    </ligand>
    <ligandPart>
        <name>Fe</name>
        <dbReference type="ChEBI" id="CHEBI:18248"/>
    </ligandPart>
</feature>
<protein>
    <submittedName>
        <fullName evidence="9">Cytochrome P450</fullName>
    </submittedName>
</protein>
<dbReference type="Gene3D" id="1.10.630.10">
    <property type="entry name" value="Cytochrome P450"/>
    <property type="match status" value="1"/>
</dbReference>
<evidence type="ECO:0000313" key="9">
    <source>
        <dbReference type="EnsemblMetazoa" id="PPA23122.1"/>
    </source>
</evidence>
<dbReference type="InterPro" id="IPR001128">
    <property type="entry name" value="Cyt_P450"/>
</dbReference>
<evidence type="ECO:0000256" key="8">
    <source>
        <dbReference type="PIRSR" id="PIRSR602403-1"/>
    </source>
</evidence>
<keyword evidence="6 8" id="KW-0408">Iron</keyword>
<proteinExistence type="inferred from homology"/>
<dbReference type="PROSITE" id="PS00086">
    <property type="entry name" value="CYTOCHROME_P450"/>
    <property type="match status" value="1"/>
</dbReference>
<evidence type="ECO:0000256" key="2">
    <source>
        <dbReference type="ARBA" id="ARBA00003690"/>
    </source>
</evidence>
<keyword evidence="10" id="KW-1185">Reference proteome</keyword>
<comment type="similarity">
    <text evidence="3">Belongs to the cytochrome P450 family.</text>
</comment>
<dbReference type="InterPro" id="IPR002403">
    <property type="entry name" value="Cyt_P450_E_grp-IV"/>
</dbReference>
<organism evidence="9 10">
    <name type="scientific">Pristionchus pacificus</name>
    <name type="common">Parasitic nematode worm</name>
    <dbReference type="NCBI Taxonomy" id="54126"/>
    <lineage>
        <taxon>Eukaryota</taxon>
        <taxon>Metazoa</taxon>
        <taxon>Ecdysozoa</taxon>
        <taxon>Nematoda</taxon>
        <taxon>Chromadorea</taxon>
        <taxon>Rhabditida</taxon>
        <taxon>Rhabditina</taxon>
        <taxon>Diplogasteromorpha</taxon>
        <taxon>Diplogasteroidea</taxon>
        <taxon>Neodiplogasteridae</taxon>
        <taxon>Pristionchus</taxon>
    </lineage>
</organism>
<dbReference type="PANTHER" id="PTHR24291">
    <property type="entry name" value="CYTOCHROME P450 FAMILY 4"/>
    <property type="match status" value="1"/>
</dbReference>
<evidence type="ECO:0000313" key="10">
    <source>
        <dbReference type="Proteomes" id="UP000005239"/>
    </source>
</evidence>
<sequence length="1159" mass="134723">MSSSKISLICSFIVSRILLSRWIFLPFAVYSIQWACVYYYDSLNPETPQLTGDHLLPDRDKWCVVDNVIRPTRQIDRDRITLILHMTSDYLSEDIAEHFRNWSGPIALTIVLNNISRFGCAVLFMRSLIERHSFRMIQVHFMYKKDSFGRCHNSEVNSLISPNTQTHCSRPVNKRSLIDVADYPMNMARNVARQFIKTEFLLLSDVDLLFTGGFERRMLQVARRELKEGVKKALVFRIFEVYNQSSTPRTKWELSQLLDSGNADVFHVHAAFGAHGLAGTSSWLSKPENFTHTNEKMHVAVSQSDVAEMVKLFRFSRYTWEPRFVSRTSVPLHDEAFPYRYRANSVLGWEMCRAGYEFTLVEDLFTFHRGKRVNDPERREENHKIQLMNRLKQLDGVHLLPDRERWCVMDNVIQPTSEIERDRITLILHMSADYLSVDIAEQFHNWSGPIALSIVLNDVKQYACAHRFMQSLITREGFTMVQMHFLYKKDLTGRCHITDDVRRDETLCTSGVAKRSTVEVADYPMNMARNVAREFIKTEFLLLSDVDLMFSEGFERRMVQAAMRELLAGSKKVLVFRIFEVYNQFSTPRTKLELAKLLERKEVDVFHVRAAFGAHDLDGRSDWLTRPENFTYSRYTWEPRFVGRASVPLHDEAFPYRIRANNVLGWEKCRAGYVFALVEDLFTFHRGPINYPLFGCVLGLKWDITELTFQLETIIRGIIDQDHNQIGILKFWVGPVPVVALLRARHVKILLESNTNITKPWPYDLISEWIGRGLLTSTSSKWFSRRKIITPTFHFNILKGYREVFVAQGRIFVDQLETSADSGREVDIFPFIKRCALDIICETAMGTQLSAQHGENLDYCDAVSTISAISFDYFRMPWLWLKPIWYASGKGFQFDRLVKLAQDFTLRVIRERRRLMEEEGLLGEEWEITEKAPKKSVFIDMLLQQQAVNNFTDEDIREEVDTFMFEGHDTTASAMGFTIWYLGQYPEHQKLVHAEIDSVFGDNVTRDPTESDLKQLPYLERCLKEGLRLMPSVPILARCLSEDLHIEGVTLPKNLTVLLAPVLSHRDPEHWERSEDFYPDHFLPDAEAARHPYAYVPFSAGPRNCIGQKFALAEEKTVLSWFFRRYSVESVEPFPGNRPIPELILKPSCGFPVRLFKRH</sequence>
<name>A0A2A6CNN6_PRIPA</name>
<dbReference type="Pfam" id="PF13896">
    <property type="entry name" value="Glyco_transf_49"/>
    <property type="match status" value="2"/>
</dbReference>
<comment type="function">
    <text evidence="2">May be involved in the metabolism of insect hormones and in the breakdown of synthetic insecticides.</text>
</comment>
<dbReference type="SUPFAM" id="SSF48264">
    <property type="entry name" value="Cytochrome P450"/>
    <property type="match status" value="1"/>
</dbReference>
<gene>
    <name evidence="9" type="primary">WBGene00112676</name>
</gene>
<keyword evidence="4 8" id="KW-0349">Heme</keyword>
<dbReference type="GO" id="GO:0005789">
    <property type="term" value="C:endoplasmic reticulum membrane"/>
    <property type="evidence" value="ECO:0007669"/>
    <property type="project" value="UniProtKB-SubCell"/>
</dbReference>
<evidence type="ECO:0000256" key="3">
    <source>
        <dbReference type="ARBA" id="ARBA00010617"/>
    </source>
</evidence>
<accession>A0A8R1YEY7</accession>
<reference evidence="9" key="2">
    <citation type="submission" date="2022-06" db="UniProtKB">
        <authorList>
            <consortium name="EnsemblMetazoa"/>
        </authorList>
    </citation>
    <scope>IDENTIFICATION</scope>
    <source>
        <strain evidence="9">PS312</strain>
    </source>
</reference>
<evidence type="ECO:0000256" key="7">
    <source>
        <dbReference type="ARBA" id="ARBA00023033"/>
    </source>
</evidence>
<accession>A0A2A6CNN6</accession>
<dbReference type="GO" id="GO:0016705">
    <property type="term" value="F:oxidoreductase activity, acting on paired donors, with incorporation or reduction of molecular oxygen"/>
    <property type="evidence" value="ECO:0007669"/>
    <property type="project" value="InterPro"/>
</dbReference>
<evidence type="ECO:0000256" key="4">
    <source>
        <dbReference type="ARBA" id="ARBA00022617"/>
    </source>
</evidence>
<dbReference type="PRINTS" id="PR00465">
    <property type="entry name" value="EP450IV"/>
</dbReference>
<evidence type="ECO:0000256" key="6">
    <source>
        <dbReference type="ARBA" id="ARBA00023004"/>
    </source>
</evidence>
<dbReference type="GO" id="GO:0005506">
    <property type="term" value="F:iron ion binding"/>
    <property type="evidence" value="ECO:0007669"/>
    <property type="project" value="InterPro"/>
</dbReference>
<dbReference type="InterPro" id="IPR050196">
    <property type="entry name" value="Cytochrome_P450_Monoox"/>
</dbReference>
<dbReference type="GO" id="GO:0004497">
    <property type="term" value="F:monooxygenase activity"/>
    <property type="evidence" value="ECO:0007669"/>
    <property type="project" value="UniProtKB-KW"/>
</dbReference>
<dbReference type="Pfam" id="PF00067">
    <property type="entry name" value="p450"/>
    <property type="match status" value="1"/>
</dbReference>
<dbReference type="AlphaFoldDB" id="A0A2A6CNN6"/>
<keyword evidence="5 8" id="KW-0479">Metal-binding</keyword>
<dbReference type="CDD" id="cd20628">
    <property type="entry name" value="CYP4"/>
    <property type="match status" value="1"/>
</dbReference>
<keyword evidence="7" id="KW-0560">Oxidoreductase</keyword>
<keyword evidence="7" id="KW-0503">Monooxygenase</keyword>
<dbReference type="InterPro" id="IPR036396">
    <property type="entry name" value="Cyt_P450_sf"/>
</dbReference>
<evidence type="ECO:0000256" key="5">
    <source>
        <dbReference type="ARBA" id="ARBA00022723"/>
    </source>
</evidence>
<dbReference type="Proteomes" id="UP000005239">
    <property type="component" value="Unassembled WGS sequence"/>
</dbReference>
<evidence type="ECO:0000256" key="1">
    <source>
        <dbReference type="ARBA" id="ARBA00001971"/>
    </source>
</evidence>
<dbReference type="PRINTS" id="PR00385">
    <property type="entry name" value="P450"/>
</dbReference>
<reference evidence="10" key="1">
    <citation type="journal article" date="2008" name="Nat. Genet.">
        <title>The Pristionchus pacificus genome provides a unique perspective on nematode lifestyle and parasitism.</title>
        <authorList>
            <person name="Dieterich C."/>
            <person name="Clifton S.W."/>
            <person name="Schuster L.N."/>
            <person name="Chinwalla A."/>
            <person name="Delehaunty K."/>
            <person name="Dinkelacker I."/>
            <person name="Fulton L."/>
            <person name="Fulton R."/>
            <person name="Godfrey J."/>
            <person name="Minx P."/>
            <person name="Mitreva M."/>
            <person name="Roeseler W."/>
            <person name="Tian H."/>
            <person name="Witte H."/>
            <person name="Yang S.P."/>
            <person name="Wilson R.K."/>
            <person name="Sommer R.J."/>
        </authorList>
    </citation>
    <scope>NUCLEOTIDE SEQUENCE [LARGE SCALE GENOMIC DNA]</scope>
    <source>
        <strain evidence="10">PS312</strain>
    </source>
</reference>
<dbReference type="InterPro" id="IPR017972">
    <property type="entry name" value="Cyt_P450_CS"/>
</dbReference>
<dbReference type="GO" id="GO:0020037">
    <property type="term" value="F:heme binding"/>
    <property type="evidence" value="ECO:0007669"/>
    <property type="project" value="InterPro"/>
</dbReference>
<dbReference type="PANTHER" id="PTHR24291:SF146">
    <property type="entry name" value="CYTOCHROME P450"/>
    <property type="match status" value="1"/>
</dbReference>